<dbReference type="GO" id="GO:0005576">
    <property type="term" value="C:extracellular region"/>
    <property type="evidence" value="ECO:0007669"/>
    <property type="project" value="TreeGrafter"/>
</dbReference>
<dbReference type="InterPro" id="IPR033130">
    <property type="entry name" value="RNase_T2_His_AS_2"/>
</dbReference>
<dbReference type="EMBL" id="NCKV01008382">
    <property type="protein sequence ID" value="RWS22595.1"/>
    <property type="molecule type" value="Genomic_DNA"/>
</dbReference>
<dbReference type="GO" id="GO:0016787">
    <property type="term" value="F:hydrolase activity"/>
    <property type="evidence" value="ECO:0007669"/>
    <property type="project" value="UniProtKB-KW"/>
</dbReference>
<protein>
    <submittedName>
        <fullName evidence="5">Ribonuclease Oy-like protein</fullName>
    </submittedName>
</protein>
<dbReference type="PANTHER" id="PTHR11240">
    <property type="entry name" value="RIBONUCLEASE T2"/>
    <property type="match status" value="1"/>
</dbReference>
<keyword evidence="6" id="KW-1185">Reference proteome</keyword>
<dbReference type="VEuPathDB" id="VectorBase:LDEU009445"/>
<organism evidence="5 6">
    <name type="scientific">Leptotrombidium deliense</name>
    <dbReference type="NCBI Taxonomy" id="299467"/>
    <lineage>
        <taxon>Eukaryota</taxon>
        <taxon>Metazoa</taxon>
        <taxon>Ecdysozoa</taxon>
        <taxon>Arthropoda</taxon>
        <taxon>Chelicerata</taxon>
        <taxon>Arachnida</taxon>
        <taxon>Acari</taxon>
        <taxon>Acariformes</taxon>
        <taxon>Trombidiformes</taxon>
        <taxon>Prostigmata</taxon>
        <taxon>Anystina</taxon>
        <taxon>Parasitengona</taxon>
        <taxon>Trombiculoidea</taxon>
        <taxon>Trombiculidae</taxon>
        <taxon>Leptotrombidium</taxon>
    </lineage>
</organism>
<comment type="caution">
    <text evidence="5">The sequence shown here is derived from an EMBL/GenBank/DDBJ whole genome shotgun (WGS) entry which is preliminary data.</text>
</comment>
<evidence type="ECO:0000313" key="5">
    <source>
        <dbReference type="EMBL" id="RWS22595.1"/>
    </source>
</evidence>
<dbReference type="SUPFAM" id="SSF55895">
    <property type="entry name" value="Ribonuclease Rh-like"/>
    <property type="match status" value="1"/>
</dbReference>
<evidence type="ECO:0000256" key="1">
    <source>
        <dbReference type="ARBA" id="ARBA00007469"/>
    </source>
</evidence>
<keyword evidence="3" id="KW-0456">Lyase</keyword>
<dbReference type="PROSITE" id="PS00531">
    <property type="entry name" value="RNASE_T2_2"/>
    <property type="match status" value="1"/>
</dbReference>
<dbReference type="GO" id="GO:0003723">
    <property type="term" value="F:RNA binding"/>
    <property type="evidence" value="ECO:0007669"/>
    <property type="project" value="InterPro"/>
</dbReference>
<dbReference type="OrthoDB" id="435754at2759"/>
<dbReference type="GO" id="GO:0006401">
    <property type="term" value="P:RNA catabolic process"/>
    <property type="evidence" value="ECO:0007669"/>
    <property type="project" value="TreeGrafter"/>
</dbReference>
<keyword evidence="2" id="KW-0378">Hydrolase</keyword>
<evidence type="ECO:0000256" key="3">
    <source>
        <dbReference type="ARBA" id="ARBA00023239"/>
    </source>
</evidence>
<dbReference type="InterPro" id="IPR001568">
    <property type="entry name" value="RNase_T2-like"/>
</dbReference>
<name>A0A443S566_9ACAR</name>
<proteinExistence type="inferred from homology"/>
<dbReference type="Gene3D" id="3.90.730.10">
    <property type="entry name" value="Ribonuclease T2-like"/>
    <property type="match status" value="1"/>
</dbReference>
<dbReference type="AlphaFoldDB" id="A0A443S566"/>
<dbReference type="Proteomes" id="UP000288716">
    <property type="component" value="Unassembled WGS sequence"/>
</dbReference>
<dbReference type="PANTHER" id="PTHR11240:SF75">
    <property type="entry name" value="RIBONUCLEASE 3"/>
    <property type="match status" value="1"/>
</dbReference>
<dbReference type="GO" id="GO:0033897">
    <property type="term" value="F:ribonuclease T2 activity"/>
    <property type="evidence" value="ECO:0007669"/>
    <property type="project" value="InterPro"/>
</dbReference>
<feature type="non-terminal residue" evidence="5">
    <location>
        <position position="1"/>
    </location>
</feature>
<comment type="similarity">
    <text evidence="1 4">Belongs to the RNase T2 family.</text>
</comment>
<gene>
    <name evidence="5" type="ORF">B4U80_13529</name>
</gene>
<sequence>GHCSHEENVNVPCPKVTFDYIDLSLNWPPGMCLTKKCKPYREKWSIHGTWPQNAHGRHPESCCFHRLLNQKVIDELYEDLSENWSSLYGNNKKFWQHEWEKHGTCSYASKQLLGQENYFKQTLKLFKKIDLNTWLAKRSINPKPLGSKSEYKLEDIRDAIRDYHGKRVRFACGILKDERAKKVAILQGVHLCFDKVSLEAVDCLKNDSTECGNDSVHFILKKQ</sequence>
<evidence type="ECO:0000313" key="6">
    <source>
        <dbReference type="Proteomes" id="UP000288716"/>
    </source>
</evidence>
<evidence type="ECO:0000256" key="4">
    <source>
        <dbReference type="RuleBase" id="RU004328"/>
    </source>
</evidence>
<dbReference type="CDD" id="cd00374">
    <property type="entry name" value="RNase_T2"/>
    <property type="match status" value="1"/>
</dbReference>
<dbReference type="Pfam" id="PF00445">
    <property type="entry name" value="Ribonuclease_T2"/>
    <property type="match status" value="1"/>
</dbReference>
<reference evidence="5 6" key="1">
    <citation type="journal article" date="2018" name="Gigascience">
        <title>Genomes of trombidid mites reveal novel predicted allergens and laterally-transferred genes associated with secondary metabolism.</title>
        <authorList>
            <person name="Dong X."/>
            <person name="Chaisiri K."/>
            <person name="Xia D."/>
            <person name="Armstrong S.D."/>
            <person name="Fang Y."/>
            <person name="Donnelly M.J."/>
            <person name="Kadowaki T."/>
            <person name="McGarry J.W."/>
            <person name="Darby A.C."/>
            <person name="Makepeace B.L."/>
        </authorList>
    </citation>
    <scope>NUCLEOTIDE SEQUENCE [LARGE SCALE GENOMIC DNA]</scope>
    <source>
        <strain evidence="5">UoL-UT</strain>
    </source>
</reference>
<evidence type="ECO:0000256" key="2">
    <source>
        <dbReference type="ARBA" id="ARBA00022801"/>
    </source>
</evidence>
<accession>A0A443S566</accession>
<dbReference type="InterPro" id="IPR036430">
    <property type="entry name" value="RNase_T2-like_sf"/>
</dbReference>